<evidence type="ECO:0000313" key="14">
    <source>
        <dbReference type="Proteomes" id="UP000762676"/>
    </source>
</evidence>
<evidence type="ECO:0000256" key="11">
    <source>
        <dbReference type="RuleBase" id="RU000679"/>
    </source>
</evidence>
<evidence type="ECO:0000256" key="2">
    <source>
        <dbReference type="ARBA" id="ARBA00022448"/>
    </source>
</evidence>
<keyword evidence="10 11" id="KW-0407">Ion channel</keyword>
<evidence type="ECO:0000256" key="12">
    <source>
        <dbReference type="SAM" id="Phobius"/>
    </source>
</evidence>
<dbReference type="InterPro" id="IPR001873">
    <property type="entry name" value="ENaC"/>
</dbReference>
<dbReference type="GO" id="GO:0015280">
    <property type="term" value="F:ligand-gated sodium channel activity"/>
    <property type="evidence" value="ECO:0007669"/>
    <property type="project" value="TreeGrafter"/>
</dbReference>
<evidence type="ECO:0000256" key="10">
    <source>
        <dbReference type="ARBA" id="ARBA00023303"/>
    </source>
</evidence>
<evidence type="ECO:0000256" key="5">
    <source>
        <dbReference type="ARBA" id="ARBA00022989"/>
    </source>
</evidence>
<keyword evidence="3 11" id="KW-0894">Sodium channel</keyword>
<keyword evidence="4 11" id="KW-0812">Transmembrane</keyword>
<evidence type="ECO:0000256" key="8">
    <source>
        <dbReference type="ARBA" id="ARBA00023136"/>
    </source>
</evidence>
<evidence type="ECO:0000256" key="6">
    <source>
        <dbReference type="ARBA" id="ARBA00023053"/>
    </source>
</evidence>
<dbReference type="PANTHER" id="PTHR11690:SF248">
    <property type="entry name" value="PICKPOCKET 17, ISOFORM A"/>
    <property type="match status" value="1"/>
</dbReference>
<comment type="similarity">
    <text evidence="11">Belongs to the amiloride-sensitive sodium channel (TC 1.A.6) family.</text>
</comment>
<organism evidence="13 14">
    <name type="scientific">Elysia marginata</name>
    <dbReference type="NCBI Taxonomy" id="1093978"/>
    <lineage>
        <taxon>Eukaryota</taxon>
        <taxon>Metazoa</taxon>
        <taxon>Spiralia</taxon>
        <taxon>Lophotrochozoa</taxon>
        <taxon>Mollusca</taxon>
        <taxon>Gastropoda</taxon>
        <taxon>Heterobranchia</taxon>
        <taxon>Euthyneura</taxon>
        <taxon>Panpulmonata</taxon>
        <taxon>Sacoglossa</taxon>
        <taxon>Placobranchoidea</taxon>
        <taxon>Plakobranchidae</taxon>
        <taxon>Elysia</taxon>
    </lineage>
</organism>
<evidence type="ECO:0000256" key="1">
    <source>
        <dbReference type="ARBA" id="ARBA00004141"/>
    </source>
</evidence>
<name>A0AAV4I859_9GAST</name>
<dbReference type="Pfam" id="PF00858">
    <property type="entry name" value="ASC"/>
    <property type="match status" value="1"/>
</dbReference>
<dbReference type="AlphaFoldDB" id="A0AAV4I859"/>
<reference evidence="13 14" key="1">
    <citation type="journal article" date="2021" name="Elife">
        <title>Chloroplast acquisition without the gene transfer in kleptoplastic sea slugs, Plakobranchus ocellatus.</title>
        <authorList>
            <person name="Maeda T."/>
            <person name="Takahashi S."/>
            <person name="Yoshida T."/>
            <person name="Shimamura S."/>
            <person name="Takaki Y."/>
            <person name="Nagai Y."/>
            <person name="Toyoda A."/>
            <person name="Suzuki Y."/>
            <person name="Arimoto A."/>
            <person name="Ishii H."/>
            <person name="Satoh N."/>
            <person name="Nishiyama T."/>
            <person name="Hasebe M."/>
            <person name="Maruyama T."/>
            <person name="Minagawa J."/>
            <person name="Obokata J."/>
            <person name="Shigenobu S."/>
        </authorList>
    </citation>
    <scope>NUCLEOTIDE SEQUENCE [LARGE SCALE GENOMIC DNA]</scope>
</reference>
<protein>
    <submittedName>
        <fullName evidence="13">Acid-sensing ion channel 1</fullName>
    </submittedName>
</protein>
<dbReference type="Proteomes" id="UP000762676">
    <property type="component" value="Unassembled WGS sequence"/>
</dbReference>
<dbReference type="EMBL" id="BMAT01006079">
    <property type="protein sequence ID" value="GFS05701.1"/>
    <property type="molecule type" value="Genomic_DNA"/>
</dbReference>
<evidence type="ECO:0000313" key="13">
    <source>
        <dbReference type="EMBL" id="GFS05701.1"/>
    </source>
</evidence>
<dbReference type="PRINTS" id="PR01078">
    <property type="entry name" value="AMINACHANNEL"/>
</dbReference>
<keyword evidence="5 12" id="KW-1133">Transmembrane helix</keyword>
<dbReference type="Gene3D" id="1.10.287.770">
    <property type="entry name" value="YojJ-like"/>
    <property type="match status" value="1"/>
</dbReference>
<keyword evidence="6" id="KW-0915">Sodium</keyword>
<proteinExistence type="inferred from homology"/>
<keyword evidence="2 11" id="KW-0813">Transport</keyword>
<dbReference type="GO" id="GO:0005886">
    <property type="term" value="C:plasma membrane"/>
    <property type="evidence" value="ECO:0007669"/>
    <property type="project" value="TreeGrafter"/>
</dbReference>
<sequence length="550" mass="61083">MDSRLAISPVYDRKSTNMANRKSAFDVSEVLEGGINSREKPHSRDSIKIVNNGWVEDKSVSVKEQSEETKKQHSPSVIELVKNFGQATSMHGLSHALGDGPVWRRLLWAALVIGFAVWATLNVIGIVKDFQSRPVLTTVTSEFQSKMAFPAVTFCNLNKVKRSRVSDTFLEDEKNNLMMGGRGAVHTMIDSLLRGTYKGNQYELGHKLEDMLFTCFFGAEQCTPDNFTYNFNLEQGNCYTFAGINDAERNNWTTVKPGPLNRLRLELDIQIDEYLASSRVGGVKVLIHDNREFPFPEDGGVIVAPGFYTSIAIRKTEIKRLSAPYGDCIDSAANTTRNLFSDLGFSYSLNACHKSCLQESFYRRCSCCDSSYPCVSVALERATGKKFATGVRYCNSSMWDDVYCMEDVKIDFSENKLGCTAGCPAACTQSTFATTISTGMFPTQASLNATVEEMKPLEQVQNITDFPEFLHKSYVLLEIYYESFILEKVSSEPAYTWNKLLGDVGGQLGLLLGFSILTAVEILELLAVDIGWGLGLAALFKGRNGRTASR</sequence>
<accession>A0AAV4I859</accession>
<feature type="transmembrane region" description="Helical" evidence="12">
    <location>
        <begin position="106"/>
        <end position="127"/>
    </location>
</feature>
<dbReference type="Gene3D" id="2.60.470.10">
    <property type="entry name" value="Acid-sensing ion channels like domains"/>
    <property type="match status" value="1"/>
</dbReference>
<keyword evidence="8 12" id="KW-0472">Membrane</keyword>
<keyword evidence="7 11" id="KW-0406">Ion transport</keyword>
<comment type="subcellular location">
    <subcellularLocation>
        <location evidence="1">Membrane</location>
        <topology evidence="1">Multi-pass membrane protein</topology>
    </subcellularLocation>
</comment>
<keyword evidence="14" id="KW-1185">Reference proteome</keyword>
<evidence type="ECO:0000256" key="9">
    <source>
        <dbReference type="ARBA" id="ARBA00023201"/>
    </source>
</evidence>
<evidence type="ECO:0000256" key="4">
    <source>
        <dbReference type="ARBA" id="ARBA00022692"/>
    </source>
</evidence>
<comment type="caution">
    <text evidence="13">The sequence shown here is derived from an EMBL/GenBank/DDBJ whole genome shotgun (WGS) entry which is preliminary data.</text>
</comment>
<evidence type="ECO:0000256" key="3">
    <source>
        <dbReference type="ARBA" id="ARBA00022461"/>
    </source>
</evidence>
<keyword evidence="9 11" id="KW-0739">Sodium transport</keyword>
<gene>
    <name evidence="13" type="ORF">ElyMa_002944800</name>
</gene>
<dbReference type="PANTHER" id="PTHR11690">
    <property type="entry name" value="AMILORIDE-SENSITIVE SODIUM CHANNEL-RELATED"/>
    <property type="match status" value="1"/>
</dbReference>
<evidence type="ECO:0000256" key="7">
    <source>
        <dbReference type="ARBA" id="ARBA00023065"/>
    </source>
</evidence>
<feature type="transmembrane region" description="Helical" evidence="12">
    <location>
        <begin position="508"/>
        <end position="540"/>
    </location>
</feature>